<dbReference type="EMBL" id="VFMJ01000001">
    <property type="protein sequence ID" value="TQI85352.1"/>
    <property type="molecule type" value="Genomic_DNA"/>
</dbReference>
<name>A0AA46K6K7_SERMA</name>
<dbReference type="Proteomes" id="UP000320710">
    <property type="component" value="Unassembled WGS sequence"/>
</dbReference>
<reference evidence="2 3" key="2">
    <citation type="submission" date="2019-07" db="EMBL/GenBank/DDBJ databases">
        <title>Investigation of anaerobic lignin degradation for improved lignocellulosic biofuels.</title>
        <authorList>
            <person name="Deangelis K.PhD."/>
        </authorList>
    </citation>
    <scope>NUCLEOTIDE SEQUENCE [LARGE SCALE GENOMIC DNA]</scope>
    <source>
        <strain evidence="2 3">106R</strain>
    </source>
</reference>
<protein>
    <submittedName>
        <fullName evidence="2">Uncharacterized protein YbbK (DUF523 family)</fullName>
    </submittedName>
</protein>
<dbReference type="InterPro" id="IPR007553">
    <property type="entry name" value="2-thiour_desulf"/>
</dbReference>
<proteinExistence type="predicted"/>
<sequence length="188" mass="19949">MSSNILISACLAGFKVRYNGTDKPLLDATLQRWRQEGRLIVCCPELAAGFSTPRPSAEISPHADGAAVIAQRAQVMESSGDDVTAQYLLGAQLALEIARRHGCRFALLTDGSPSCGSQRIYDGAFNGRTKPGRGVTAELLRQHGIEVFSDQQLPALIARVESTGNFSPNGAETPPPGGADVRCPADDQ</sequence>
<evidence type="ECO:0000313" key="2">
    <source>
        <dbReference type="EMBL" id="TQI85352.1"/>
    </source>
</evidence>
<feature type="region of interest" description="Disordered" evidence="1">
    <location>
        <begin position="164"/>
        <end position="188"/>
    </location>
</feature>
<reference evidence="2 3" key="1">
    <citation type="submission" date="2019-06" db="EMBL/GenBank/DDBJ databases">
        <authorList>
            <person name="Deangelis K."/>
            <person name="Huntemann M."/>
            <person name="Clum A."/>
            <person name="Pillay M."/>
            <person name="Palaniappan K."/>
            <person name="Varghese N."/>
            <person name="Mikhailova N."/>
            <person name="Stamatis D."/>
            <person name="Reddy T."/>
            <person name="Daum C."/>
            <person name="Shapiro N."/>
            <person name="Ivanova N."/>
            <person name="Kyrpides N."/>
            <person name="Woyke T."/>
        </authorList>
    </citation>
    <scope>NUCLEOTIDE SEQUENCE [LARGE SCALE GENOMIC DNA]</scope>
    <source>
        <strain evidence="2 3">106R</strain>
    </source>
</reference>
<dbReference type="PANTHER" id="PTHR30087">
    <property type="entry name" value="INNER MEMBRANE PROTEIN"/>
    <property type="match status" value="1"/>
</dbReference>
<dbReference type="AlphaFoldDB" id="A0AA46K6K7"/>
<evidence type="ECO:0000313" key="3">
    <source>
        <dbReference type="Proteomes" id="UP000320710"/>
    </source>
</evidence>
<dbReference type="RefSeq" id="WP_141970127.1">
    <property type="nucleotide sequence ID" value="NZ_JAOCZS010000001.1"/>
</dbReference>
<comment type="caution">
    <text evidence="2">The sequence shown here is derived from an EMBL/GenBank/DDBJ whole genome shotgun (WGS) entry which is preliminary data.</text>
</comment>
<dbReference type="PANTHER" id="PTHR30087:SF1">
    <property type="entry name" value="HYPOTHETICAL CYTOSOLIC PROTEIN"/>
    <property type="match status" value="1"/>
</dbReference>
<dbReference type="Pfam" id="PF04463">
    <property type="entry name" value="2-thiour_desulf"/>
    <property type="match status" value="1"/>
</dbReference>
<organism evidence="2 3">
    <name type="scientific">Serratia marcescens</name>
    <dbReference type="NCBI Taxonomy" id="615"/>
    <lineage>
        <taxon>Bacteria</taxon>
        <taxon>Pseudomonadati</taxon>
        <taxon>Pseudomonadota</taxon>
        <taxon>Gammaproteobacteria</taxon>
        <taxon>Enterobacterales</taxon>
        <taxon>Yersiniaceae</taxon>
        <taxon>Serratia</taxon>
    </lineage>
</organism>
<evidence type="ECO:0000256" key="1">
    <source>
        <dbReference type="SAM" id="MobiDB-lite"/>
    </source>
</evidence>
<gene>
    <name evidence="2" type="ORF">FHU12_2902</name>
</gene>
<accession>A0AA46K6K7</accession>